<dbReference type="InterPro" id="IPR053211">
    <property type="entry name" value="DNA_repair-toleration"/>
</dbReference>
<dbReference type="PANTHER" id="PTHR48060:SF21">
    <property type="entry name" value="L DOMAIN-LIKE PROTEIN"/>
    <property type="match status" value="1"/>
</dbReference>
<proteinExistence type="predicted"/>
<evidence type="ECO:0000256" key="1">
    <source>
        <dbReference type="ARBA" id="ARBA00022729"/>
    </source>
</evidence>
<dbReference type="PANTHER" id="PTHR48060">
    <property type="entry name" value="DNA DAMAGE-REPAIR/TOLERATION PROTEIN DRT100"/>
    <property type="match status" value="1"/>
</dbReference>
<accession>A0A5N6NLB6</accession>
<evidence type="ECO:0000313" key="2">
    <source>
        <dbReference type="EMBL" id="KAD4982096.1"/>
    </source>
</evidence>
<keyword evidence="1" id="KW-0732">Signal</keyword>
<dbReference type="Proteomes" id="UP000326396">
    <property type="component" value="Linkage Group LG18"/>
</dbReference>
<name>A0A5N6NLB6_9ASTR</name>
<sequence length="129" mass="14312">MIHRRLGEGRGRCGLRGNVDGSLLMLSPVQSTITLRNSSAWRCCGGRRCGWLLVAFSSRLHGGFWVKLGFWCYFEGEIPRGYGGFQMLKFLYLVGNSLEGEIPAELGFITSLEHLEIGYNASSGHIPTQ</sequence>
<dbReference type="InterPro" id="IPR032675">
    <property type="entry name" value="LRR_dom_sf"/>
</dbReference>
<organism evidence="2 3">
    <name type="scientific">Mikania micrantha</name>
    <name type="common">bitter vine</name>
    <dbReference type="NCBI Taxonomy" id="192012"/>
    <lineage>
        <taxon>Eukaryota</taxon>
        <taxon>Viridiplantae</taxon>
        <taxon>Streptophyta</taxon>
        <taxon>Embryophyta</taxon>
        <taxon>Tracheophyta</taxon>
        <taxon>Spermatophyta</taxon>
        <taxon>Magnoliopsida</taxon>
        <taxon>eudicotyledons</taxon>
        <taxon>Gunneridae</taxon>
        <taxon>Pentapetalae</taxon>
        <taxon>asterids</taxon>
        <taxon>campanulids</taxon>
        <taxon>Asterales</taxon>
        <taxon>Asteraceae</taxon>
        <taxon>Asteroideae</taxon>
        <taxon>Heliantheae alliance</taxon>
        <taxon>Eupatorieae</taxon>
        <taxon>Mikania</taxon>
    </lineage>
</organism>
<evidence type="ECO:0008006" key="4">
    <source>
        <dbReference type="Google" id="ProtNLM"/>
    </source>
</evidence>
<dbReference type="Gene3D" id="3.80.10.10">
    <property type="entry name" value="Ribonuclease Inhibitor"/>
    <property type="match status" value="1"/>
</dbReference>
<protein>
    <recommendedName>
        <fullName evidence="4">Leucine-rich repeat-containing N-terminal plant-type domain-containing protein</fullName>
    </recommendedName>
</protein>
<dbReference type="SUPFAM" id="SSF52058">
    <property type="entry name" value="L domain-like"/>
    <property type="match status" value="1"/>
</dbReference>
<dbReference type="AlphaFoldDB" id="A0A5N6NLB6"/>
<keyword evidence="3" id="KW-1185">Reference proteome</keyword>
<reference evidence="2 3" key="1">
    <citation type="submission" date="2019-05" db="EMBL/GenBank/DDBJ databases">
        <title>Mikania micrantha, genome provides insights into the molecular mechanism of rapid growth.</title>
        <authorList>
            <person name="Liu B."/>
        </authorList>
    </citation>
    <scope>NUCLEOTIDE SEQUENCE [LARGE SCALE GENOMIC DNA]</scope>
    <source>
        <strain evidence="2">NLD-2019</strain>
        <tissue evidence="2">Leaf</tissue>
    </source>
</reference>
<evidence type="ECO:0000313" key="3">
    <source>
        <dbReference type="Proteomes" id="UP000326396"/>
    </source>
</evidence>
<dbReference type="OrthoDB" id="1937783at2759"/>
<gene>
    <name evidence="2" type="ORF">E3N88_18767</name>
</gene>
<comment type="caution">
    <text evidence="2">The sequence shown here is derived from an EMBL/GenBank/DDBJ whole genome shotgun (WGS) entry which is preliminary data.</text>
</comment>
<dbReference type="EMBL" id="SZYD01000010">
    <property type="protein sequence ID" value="KAD4982096.1"/>
    <property type="molecule type" value="Genomic_DNA"/>
</dbReference>